<comment type="caution">
    <text evidence="5">The sequence shown here is derived from an EMBL/GenBank/DDBJ whole genome shotgun (WGS) entry which is preliminary data.</text>
</comment>
<evidence type="ECO:0000256" key="4">
    <source>
        <dbReference type="SAM" id="SignalP"/>
    </source>
</evidence>
<protein>
    <submittedName>
        <fullName evidence="5">Outer membrane chaperone Skp (OmpH)</fullName>
    </submittedName>
</protein>
<evidence type="ECO:0000256" key="3">
    <source>
        <dbReference type="SAM" id="Coils"/>
    </source>
</evidence>
<dbReference type="RefSeq" id="WP_004097427.1">
    <property type="nucleotide sequence ID" value="NZ_AFGF01000158.1"/>
</dbReference>
<dbReference type="GO" id="GO:0005829">
    <property type="term" value="C:cytosol"/>
    <property type="evidence" value="ECO:0007669"/>
    <property type="project" value="TreeGrafter"/>
</dbReference>
<dbReference type="GO" id="GO:0050821">
    <property type="term" value="P:protein stabilization"/>
    <property type="evidence" value="ECO:0007669"/>
    <property type="project" value="TreeGrafter"/>
</dbReference>
<evidence type="ECO:0000256" key="1">
    <source>
        <dbReference type="ARBA" id="ARBA00009091"/>
    </source>
</evidence>
<dbReference type="GO" id="GO:0051082">
    <property type="term" value="F:unfolded protein binding"/>
    <property type="evidence" value="ECO:0007669"/>
    <property type="project" value="InterPro"/>
</dbReference>
<proteinExistence type="inferred from homology"/>
<keyword evidence="2 4" id="KW-0732">Signal</keyword>
<dbReference type="EMBL" id="AFGF01000158">
    <property type="protein sequence ID" value="EGO62897.1"/>
    <property type="molecule type" value="Genomic_DNA"/>
</dbReference>
<keyword evidence="6" id="KW-1185">Reference proteome</keyword>
<accession>F7NM42</accession>
<dbReference type="SMART" id="SM00935">
    <property type="entry name" value="OmpH"/>
    <property type="match status" value="1"/>
</dbReference>
<sequence>MKKSMICLMTIVMVMLGANVGVAAPQSGSQSSSIGVIDVDRIMAESPKVKALQEQLNQVAKSYTDQLEAEKPNLSPEEYEKKREIVYQKFLRKKQELEKQVDQSLKQALEAVAKTKKLSLILYKNSVAFGGTDITSEVIKVMK</sequence>
<dbReference type="PANTHER" id="PTHR35089:SF1">
    <property type="entry name" value="CHAPERONE PROTEIN SKP"/>
    <property type="match status" value="1"/>
</dbReference>
<dbReference type="PANTHER" id="PTHR35089">
    <property type="entry name" value="CHAPERONE PROTEIN SKP"/>
    <property type="match status" value="1"/>
</dbReference>
<evidence type="ECO:0000313" key="6">
    <source>
        <dbReference type="Proteomes" id="UP000003240"/>
    </source>
</evidence>
<evidence type="ECO:0000256" key="2">
    <source>
        <dbReference type="ARBA" id="ARBA00022729"/>
    </source>
</evidence>
<dbReference type="Gene3D" id="3.30.910.20">
    <property type="entry name" value="Skp domain"/>
    <property type="match status" value="1"/>
</dbReference>
<dbReference type="Proteomes" id="UP000003240">
    <property type="component" value="Unassembled WGS sequence"/>
</dbReference>
<dbReference type="STRING" id="1009370.ALO_15842"/>
<dbReference type="eggNOG" id="COG2825">
    <property type="taxonomic scope" value="Bacteria"/>
</dbReference>
<comment type="similarity">
    <text evidence="1">Belongs to the Skp family.</text>
</comment>
<feature type="chain" id="PRO_5003366560" evidence="4">
    <location>
        <begin position="24"/>
        <end position="143"/>
    </location>
</feature>
<gene>
    <name evidence="5" type="ORF">ALO_15842</name>
</gene>
<evidence type="ECO:0000313" key="5">
    <source>
        <dbReference type="EMBL" id="EGO62897.1"/>
    </source>
</evidence>
<reference evidence="5 6" key="1">
    <citation type="journal article" date="2011" name="EMBO J.">
        <title>Structural diversity of bacterial flagellar motors.</title>
        <authorList>
            <person name="Chen S."/>
            <person name="Beeby M."/>
            <person name="Murphy G.E."/>
            <person name="Leadbetter J.R."/>
            <person name="Hendrixson D.R."/>
            <person name="Briegel A."/>
            <person name="Li Z."/>
            <person name="Shi J."/>
            <person name="Tocheva E.I."/>
            <person name="Muller A."/>
            <person name="Dobro M.J."/>
            <person name="Jensen G.J."/>
        </authorList>
    </citation>
    <scope>NUCLEOTIDE SEQUENCE [LARGE SCALE GENOMIC DNA]</scope>
    <source>
        <strain evidence="5 6">DSM 6540</strain>
    </source>
</reference>
<organism evidence="5 6">
    <name type="scientific">Acetonema longum DSM 6540</name>
    <dbReference type="NCBI Taxonomy" id="1009370"/>
    <lineage>
        <taxon>Bacteria</taxon>
        <taxon>Bacillati</taxon>
        <taxon>Bacillota</taxon>
        <taxon>Negativicutes</taxon>
        <taxon>Acetonemataceae</taxon>
        <taxon>Acetonema</taxon>
    </lineage>
</organism>
<keyword evidence="3" id="KW-0175">Coiled coil</keyword>
<name>F7NM42_9FIRM</name>
<feature type="coiled-coil region" evidence="3">
    <location>
        <begin position="87"/>
        <end position="114"/>
    </location>
</feature>
<dbReference type="InterPro" id="IPR005632">
    <property type="entry name" value="Chaperone_Skp"/>
</dbReference>
<dbReference type="AlphaFoldDB" id="F7NM42"/>
<feature type="signal peptide" evidence="4">
    <location>
        <begin position="1"/>
        <end position="23"/>
    </location>
</feature>
<dbReference type="InterPro" id="IPR024930">
    <property type="entry name" value="Skp_dom_sf"/>
</dbReference>
<dbReference type="SUPFAM" id="SSF111384">
    <property type="entry name" value="OmpH-like"/>
    <property type="match status" value="1"/>
</dbReference>